<sequence>MNTLIICLFVAVLLPYLLKMVVGYFMQKESVYDNHHPRTQQARLVGIGARAVAAHQNGFESLLVFATAALTALATNHVGVMVQVLAVVYIVSRIIYNVFYLQDLASLRSLTWFVGFLCCLAILLSCMV</sequence>
<keyword evidence="4 5" id="KW-0472">Membrane</keyword>
<evidence type="ECO:0000256" key="3">
    <source>
        <dbReference type="ARBA" id="ARBA00022989"/>
    </source>
</evidence>
<dbReference type="STRING" id="658187.LDG_7401"/>
<dbReference type="AlphaFoldDB" id="G9EQ55"/>
<dbReference type="Pfam" id="PF01124">
    <property type="entry name" value="MAPEG"/>
    <property type="match status" value="1"/>
</dbReference>
<dbReference type="RefSeq" id="WP_006871310.1">
    <property type="nucleotide sequence ID" value="NZ_JH413828.1"/>
</dbReference>
<evidence type="ECO:0000313" key="6">
    <source>
        <dbReference type="EMBL" id="EHL30630.1"/>
    </source>
</evidence>
<dbReference type="EMBL" id="JH413828">
    <property type="protein sequence ID" value="EHL30630.1"/>
    <property type="molecule type" value="Genomic_DNA"/>
</dbReference>
<dbReference type="eggNOG" id="COG3686">
    <property type="taxonomic scope" value="Bacteria"/>
</dbReference>
<evidence type="ECO:0000256" key="4">
    <source>
        <dbReference type="ARBA" id="ARBA00023136"/>
    </source>
</evidence>
<reference evidence="6 7" key="1">
    <citation type="journal article" date="2011" name="BMC Genomics">
        <title>Insight into cross-talk between intra-amoebal pathogens.</title>
        <authorList>
            <person name="Gimenez G."/>
            <person name="Bertelli C."/>
            <person name="Moliner C."/>
            <person name="Robert C."/>
            <person name="Raoult D."/>
            <person name="Fournier P.E."/>
            <person name="Greub G."/>
        </authorList>
    </citation>
    <scope>NUCLEOTIDE SEQUENCE [LARGE SCALE GENOMIC DNA]</scope>
    <source>
        <strain evidence="6 7">LLAP12</strain>
    </source>
</reference>
<dbReference type="InParanoid" id="G9EQ55"/>
<dbReference type="InterPro" id="IPR023352">
    <property type="entry name" value="MAPEG-like_dom_sf"/>
</dbReference>
<proteinExistence type="predicted"/>
<dbReference type="Proteomes" id="UP000002770">
    <property type="component" value="Unassembled WGS sequence"/>
</dbReference>
<organism evidence="6 7">
    <name type="scientific">Legionella drancourtii LLAP12</name>
    <dbReference type="NCBI Taxonomy" id="658187"/>
    <lineage>
        <taxon>Bacteria</taxon>
        <taxon>Pseudomonadati</taxon>
        <taxon>Pseudomonadota</taxon>
        <taxon>Gammaproteobacteria</taxon>
        <taxon>Legionellales</taxon>
        <taxon>Legionellaceae</taxon>
        <taxon>Legionella</taxon>
    </lineage>
</organism>
<dbReference type="Gene3D" id="1.20.120.550">
    <property type="entry name" value="Membrane associated eicosanoid/glutathione metabolism-like domain"/>
    <property type="match status" value="1"/>
</dbReference>
<dbReference type="PANTHER" id="PTHR35371:SF1">
    <property type="entry name" value="BLR7753 PROTEIN"/>
    <property type="match status" value="1"/>
</dbReference>
<dbReference type="OrthoDB" id="513661at2"/>
<name>G9EQ55_9GAMM</name>
<keyword evidence="2 5" id="KW-0812">Transmembrane</keyword>
<dbReference type="PANTHER" id="PTHR35371">
    <property type="entry name" value="INNER MEMBRANE PROTEIN"/>
    <property type="match status" value="1"/>
</dbReference>
<protein>
    <recommendedName>
        <fullName evidence="8">Transmembrane protein</fullName>
    </recommendedName>
</protein>
<keyword evidence="7" id="KW-1185">Reference proteome</keyword>
<dbReference type="SUPFAM" id="SSF161084">
    <property type="entry name" value="MAPEG domain-like"/>
    <property type="match status" value="1"/>
</dbReference>
<gene>
    <name evidence="6" type="ORF">LDG_7401</name>
</gene>
<evidence type="ECO:0000256" key="1">
    <source>
        <dbReference type="ARBA" id="ARBA00004370"/>
    </source>
</evidence>
<evidence type="ECO:0000256" key="5">
    <source>
        <dbReference type="SAM" id="Phobius"/>
    </source>
</evidence>
<keyword evidence="3 5" id="KW-1133">Transmembrane helix</keyword>
<evidence type="ECO:0000313" key="7">
    <source>
        <dbReference type="Proteomes" id="UP000002770"/>
    </source>
</evidence>
<evidence type="ECO:0000256" key="2">
    <source>
        <dbReference type="ARBA" id="ARBA00022692"/>
    </source>
</evidence>
<feature type="transmembrane region" description="Helical" evidence="5">
    <location>
        <begin position="62"/>
        <end position="92"/>
    </location>
</feature>
<evidence type="ECO:0008006" key="8">
    <source>
        <dbReference type="Google" id="ProtNLM"/>
    </source>
</evidence>
<dbReference type="InterPro" id="IPR001129">
    <property type="entry name" value="Membr-assoc_MAPEG"/>
</dbReference>
<dbReference type="GO" id="GO:0016020">
    <property type="term" value="C:membrane"/>
    <property type="evidence" value="ECO:0007669"/>
    <property type="project" value="UniProtKB-SubCell"/>
</dbReference>
<comment type="subcellular location">
    <subcellularLocation>
        <location evidence="1">Membrane</location>
    </subcellularLocation>
</comment>
<feature type="transmembrane region" description="Helical" evidence="5">
    <location>
        <begin position="104"/>
        <end position="124"/>
    </location>
</feature>
<accession>G9EQ55</accession>
<dbReference type="HOGENOM" id="CLU_110778_2_0_6"/>